<evidence type="ECO:0000256" key="5">
    <source>
        <dbReference type="SAM" id="MobiDB-lite"/>
    </source>
</evidence>
<proteinExistence type="predicted"/>
<sequence length="1086" mass="120509">MTTHTSPRPTGATGSSSLDYNTDATPALPEPGQVVQVRGATWAVTDVREQGLPHSPADDSRTDLEHLVSLQSLAEDRMGEELTVIWELEVGNSIIPDRGLPETISADSFDDPDTLGAFVDAVRWGAVTSADAKAYQAPFRSGATLEPYQLEPLRRALEAPRTNLLLADDVGLGKTIEAGLVIEELLLRHRARSVIIVCPPSLALKWRDEMREKFGLEFVIVDSARIAADRRTYGLAANPLRLYPRVIVSMAWLPGVRAQRLLREVLDDAGRPGSARNYAFDVLVVDEAHHVAPAAPSAVGGGRGYAVDSQRTRALRRLAEKCEHRLFLSATPHNGYTESFTALLEMIDPRRFARGAEIDRRALDEVTVRRLKADVPDRDFKRRKVNSVEYAAAADEEDAYAKLDSLLRASGRQQGRRSLDIAALLLKKRFLSSPWAFARTLGNYLTDPVAAGADYYDVDDYYAEVMGSGQSDEEEGRLEQPETDTLLATRSGDALSTATKAELENLADWAGGYQARANSRLEALVSMLDAVCRPDGRHWTNERVVVFTEYADTLDWIVDVLGSQGYGADRLAVIQGSTPAEERERIRARFNDDPTQEPVRVLVATDAAGEGIDLQAYCHRLVNFDVPFNPSRLEQRIGRIDRYGQHHTPEVTYLIPRRGGASQGLCSGELDFLNRLAEKITTETQDLGALNPLIDDVDGQITARLLGREQRGRRTQTADQRAVNQTLAGSRELNRSLTDLARGYENRKAQMHLTPQAGRRVVDTALRLANQPGLEPVGPLEEAGGLEELDAVPEGLAAFRVPALDRSWDEAVAGLAPLLHPDRPRPVSFDERSASLPGIVHVHLGHPLMRKATRTLRARLFSPQSEINRVTAVVMPGLEETYAASVARLVLVGRGGLRLHEQVFVTGVRLRGSTVAEEKLNAVLDRMLDPGELRAASAAVREHLARAWRADGAHLRTRIEEETGRRAQRLQHAVDDQLRERQRADAERVHGIYAAFRTNLTESLERMHAAEQANQDMLADWLDDQRRQRERDMHAMAERLAALDDEERREADAVARRYEDVQPFIASVGLVFAVSEQDADQWEEHR</sequence>
<evidence type="ECO:0000256" key="4">
    <source>
        <dbReference type="ARBA" id="ARBA00022840"/>
    </source>
</evidence>
<organism evidence="8">
    <name type="scientific">Actinomyces succiniciruminis</name>
    <dbReference type="NCBI Taxonomy" id="1522002"/>
    <lineage>
        <taxon>Bacteria</taxon>
        <taxon>Bacillati</taxon>
        <taxon>Actinomycetota</taxon>
        <taxon>Actinomycetes</taxon>
        <taxon>Actinomycetales</taxon>
        <taxon>Actinomycetaceae</taxon>
        <taxon>Actinomyces</taxon>
    </lineage>
</organism>
<evidence type="ECO:0000256" key="1">
    <source>
        <dbReference type="ARBA" id="ARBA00022741"/>
    </source>
</evidence>
<evidence type="ECO:0000256" key="3">
    <source>
        <dbReference type="ARBA" id="ARBA00022806"/>
    </source>
</evidence>
<dbReference type="InterPro" id="IPR038718">
    <property type="entry name" value="SNF2-like_sf"/>
</dbReference>
<dbReference type="AlphaFoldDB" id="A0A1L7R9J3"/>
<dbReference type="InterPro" id="IPR014001">
    <property type="entry name" value="Helicase_ATP-bd"/>
</dbReference>
<evidence type="ECO:0000313" key="8">
    <source>
        <dbReference type="EMBL" id="CED90501.1"/>
    </source>
</evidence>
<keyword evidence="2" id="KW-0378">Hydrolase</keyword>
<dbReference type="GO" id="GO:0005524">
    <property type="term" value="F:ATP binding"/>
    <property type="evidence" value="ECO:0007669"/>
    <property type="project" value="UniProtKB-KW"/>
</dbReference>
<dbReference type="CDD" id="cd18011">
    <property type="entry name" value="DEXDc_RapA"/>
    <property type="match status" value="1"/>
</dbReference>
<dbReference type="Pfam" id="PF00271">
    <property type="entry name" value="Helicase_C"/>
    <property type="match status" value="1"/>
</dbReference>
<feature type="domain" description="Helicase ATP-binding" evidence="6">
    <location>
        <begin position="155"/>
        <end position="350"/>
    </location>
</feature>
<dbReference type="Gene3D" id="3.40.50.300">
    <property type="entry name" value="P-loop containing nucleotide triphosphate hydrolases"/>
    <property type="match status" value="1"/>
</dbReference>
<dbReference type="InterPro" id="IPR057342">
    <property type="entry name" value="DEXDc_RapA"/>
</dbReference>
<keyword evidence="1" id="KW-0547">Nucleotide-binding</keyword>
<feature type="region of interest" description="Disordered" evidence="5">
    <location>
        <begin position="1"/>
        <end position="32"/>
    </location>
</feature>
<dbReference type="InterPro" id="IPR049730">
    <property type="entry name" value="SNF2/RAD54-like_C"/>
</dbReference>
<keyword evidence="4" id="KW-0067">ATP-binding</keyword>
<dbReference type="SUPFAM" id="SSF52540">
    <property type="entry name" value="P-loop containing nucleoside triphosphate hydrolases"/>
    <property type="match status" value="2"/>
</dbReference>
<evidence type="ECO:0000259" key="6">
    <source>
        <dbReference type="PROSITE" id="PS51192"/>
    </source>
</evidence>
<dbReference type="InterPro" id="IPR000330">
    <property type="entry name" value="SNF2_N"/>
</dbReference>
<gene>
    <name evidence="8" type="ORF">AAM4_0606</name>
</gene>
<dbReference type="EMBL" id="LK995473">
    <property type="protein sequence ID" value="CED90501.1"/>
    <property type="molecule type" value="Genomic_DNA"/>
</dbReference>
<feature type="domain" description="Helicase C-terminal" evidence="7">
    <location>
        <begin position="520"/>
        <end position="698"/>
    </location>
</feature>
<dbReference type="Pfam" id="PF00176">
    <property type="entry name" value="SNF2-rel_dom"/>
    <property type="match status" value="1"/>
</dbReference>
<reference evidence="8" key="1">
    <citation type="submission" date="2014-07" db="EMBL/GenBank/DDBJ databases">
        <authorList>
            <person name="Zhang J.E."/>
            <person name="Yang H."/>
            <person name="Guo J."/>
            <person name="Deng Z."/>
            <person name="Luo H."/>
            <person name="Luo M."/>
            <person name="Zhao B."/>
        </authorList>
    </citation>
    <scope>NUCLEOTIDE SEQUENCE</scope>
    <source>
        <strain evidence="8">AM4</strain>
    </source>
</reference>
<keyword evidence="3 8" id="KW-0347">Helicase</keyword>
<evidence type="ECO:0000256" key="2">
    <source>
        <dbReference type="ARBA" id="ARBA00022801"/>
    </source>
</evidence>
<protein>
    <submittedName>
        <fullName evidence="8">Helicase domain protein</fullName>
    </submittedName>
</protein>
<dbReference type="Gene3D" id="3.40.50.10810">
    <property type="entry name" value="Tandem AAA-ATPase domain"/>
    <property type="match status" value="1"/>
</dbReference>
<dbReference type="NCBIfam" id="NF038317">
    <property type="entry name" value="DISARM_DrmD"/>
    <property type="match status" value="1"/>
</dbReference>
<dbReference type="PROSITE" id="PS51194">
    <property type="entry name" value="HELICASE_CTER"/>
    <property type="match status" value="1"/>
</dbReference>
<dbReference type="PROSITE" id="PS51192">
    <property type="entry name" value="HELICASE_ATP_BIND_1"/>
    <property type="match status" value="1"/>
</dbReference>
<dbReference type="GO" id="GO:0004386">
    <property type="term" value="F:helicase activity"/>
    <property type="evidence" value="ECO:0007669"/>
    <property type="project" value="UniProtKB-KW"/>
</dbReference>
<dbReference type="SMART" id="SM00490">
    <property type="entry name" value="HELICc"/>
    <property type="match status" value="1"/>
</dbReference>
<dbReference type="CDD" id="cd18793">
    <property type="entry name" value="SF2_C_SNF"/>
    <property type="match status" value="1"/>
</dbReference>
<dbReference type="PANTHER" id="PTHR10799">
    <property type="entry name" value="SNF2/RAD54 HELICASE FAMILY"/>
    <property type="match status" value="1"/>
</dbReference>
<dbReference type="RefSeq" id="WP_210578962.1">
    <property type="nucleotide sequence ID" value="NZ_LK995473.1"/>
</dbReference>
<dbReference type="InterPro" id="IPR001650">
    <property type="entry name" value="Helicase_C-like"/>
</dbReference>
<dbReference type="SMART" id="SM00487">
    <property type="entry name" value="DEXDc"/>
    <property type="match status" value="1"/>
</dbReference>
<dbReference type="GO" id="GO:0016787">
    <property type="term" value="F:hydrolase activity"/>
    <property type="evidence" value="ECO:0007669"/>
    <property type="project" value="UniProtKB-KW"/>
</dbReference>
<accession>A0A1L7R9J3</accession>
<dbReference type="InterPro" id="IPR027417">
    <property type="entry name" value="P-loop_NTPase"/>
</dbReference>
<name>A0A1L7R9J3_9ACTO</name>
<feature type="compositionally biased region" description="Polar residues" evidence="5">
    <location>
        <begin position="1"/>
        <end position="24"/>
    </location>
</feature>
<evidence type="ECO:0000259" key="7">
    <source>
        <dbReference type="PROSITE" id="PS51194"/>
    </source>
</evidence>